<proteinExistence type="predicted"/>
<evidence type="ECO:0000313" key="1">
    <source>
        <dbReference type="EMBL" id="CAH6722996.1"/>
    </source>
</evidence>
<sequence>MSGLKNIITKIRRLPIDGVTLQKLKDHVKKEFKKPQVDSRKLRRAHRIMDDIIDNENWSAIAEVLDYVYKTVEGKKTYPQHYRMIEIIKGMNYDDARWIPQTHLLKELKINDKLHNAFDNDLAMPRHVLEVDENADTIELLPLKSKSPKNNLLPQLMKFYEFLGKSSVTHLKLPPFNVVYPPNRFGKPMHIIDRDKILNTKLKYIKTILQYRPISEYSLQELNKVLDYQIPINEYFFKYMVRKDRIIGKKKLIPTDKNIVKIYRQYLMKQFYIQNGYKMNVVKV</sequence>
<reference evidence="1" key="1">
    <citation type="submission" date="2022-06" db="EMBL/GenBank/DDBJ databases">
        <authorList>
            <person name="Legras J.-L."/>
            <person name="Devillers H."/>
            <person name="Grondin C."/>
        </authorList>
    </citation>
    <scope>NUCLEOTIDE SEQUENCE</scope>
    <source>
        <strain evidence="1">CLIB 1444</strain>
    </source>
</reference>
<protein>
    <submittedName>
        <fullName evidence="1">Genetic interactor of prohibitin 5, mitochondrial</fullName>
    </submittedName>
</protein>
<accession>A0ACA9YEJ4</accession>
<keyword evidence="2" id="KW-1185">Reference proteome</keyword>
<organism evidence="1 2">
    <name type="scientific">[Candida] jaroonii</name>
    <dbReference type="NCBI Taxonomy" id="467808"/>
    <lineage>
        <taxon>Eukaryota</taxon>
        <taxon>Fungi</taxon>
        <taxon>Dikarya</taxon>
        <taxon>Ascomycota</taxon>
        <taxon>Saccharomycotina</taxon>
        <taxon>Pichiomycetes</taxon>
        <taxon>Debaryomycetaceae</taxon>
        <taxon>Yamadazyma</taxon>
    </lineage>
</organism>
<gene>
    <name evidence="1" type="ORF">CLIB1444_12S01926</name>
</gene>
<evidence type="ECO:0000313" key="2">
    <source>
        <dbReference type="Proteomes" id="UP001152531"/>
    </source>
</evidence>
<dbReference type="EMBL" id="CALSDN010000012">
    <property type="protein sequence ID" value="CAH6722996.1"/>
    <property type="molecule type" value="Genomic_DNA"/>
</dbReference>
<comment type="caution">
    <text evidence="1">The sequence shown here is derived from an EMBL/GenBank/DDBJ whole genome shotgun (WGS) entry which is preliminary data.</text>
</comment>
<dbReference type="Proteomes" id="UP001152531">
    <property type="component" value="Unassembled WGS sequence"/>
</dbReference>
<name>A0ACA9YEJ4_9ASCO</name>